<dbReference type="EMBL" id="JAQQAF010000009">
    <property type="protein sequence ID" value="KAJ8460092.1"/>
    <property type="molecule type" value="Genomic_DNA"/>
</dbReference>
<name>A0A427B4T5_ENSVE</name>
<keyword evidence="5" id="KW-1185">Reference proteome</keyword>
<comment type="caution">
    <text evidence="3">The sequence shown here is derived from an EMBL/GenBank/DDBJ whole genome shotgun (WGS) entry which is preliminary data.</text>
</comment>
<sequence>MPWNCASISLSNSAGDGPASRRNPSTSPFKSSCASEEDPSPPKPALGPSSAVSFRFLAFCLRFSRNRSARRQAPAGSRTAVSTRRFSTKQGPQQNTATQSAAVPPATSAHRAPCRVGCFRITGCLRTGVTGMPAADGATPAPGVTGGDEGRGLRNAFTRSIRSNHQRLAVIVGDPDVLLPPPWSVEGSRICGTERDGGRVTSRRRGQQVTGLGLGGRAPIKRSGPSRSGDARSELLAAEPGRPQHS</sequence>
<feature type="region of interest" description="Disordered" evidence="1">
    <location>
        <begin position="68"/>
        <end position="107"/>
    </location>
</feature>
<feature type="compositionally biased region" description="Polar residues" evidence="1">
    <location>
        <begin position="22"/>
        <end position="34"/>
    </location>
</feature>
<accession>A0A427B4T5</accession>
<evidence type="ECO:0000313" key="3">
    <source>
        <dbReference type="EMBL" id="RRT83483.1"/>
    </source>
</evidence>
<evidence type="ECO:0000313" key="4">
    <source>
        <dbReference type="Proteomes" id="UP000287651"/>
    </source>
</evidence>
<dbReference type="Proteomes" id="UP001222027">
    <property type="component" value="Unassembled WGS sequence"/>
</dbReference>
<organism evidence="3 4">
    <name type="scientific">Ensete ventricosum</name>
    <name type="common">Abyssinian banana</name>
    <name type="synonym">Musa ensete</name>
    <dbReference type="NCBI Taxonomy" id="4639"/>
    <lineage>
        <taxon>Eukaryota</taxon>
        <taxon>Viridiplantae</taxon>
        <taxon>Streptophyta</taxon>
        <taxon>Embryophyta</taxon>
        <taxon>Tracheophyta</taxon>
        <taxon>Spermatophyta</taxon>
        <taxon>Magnoliopsida</taxon>
        <taxon>Liliopsida</taxon>
        <taxon>Zingiberales</taxon>
        <taxon>Musaceae</taxon>
        <taxon>Ensete</taxon>
    </lineage>
</organism>
<protein>
    <submittedName>
        <fullName evidence="3">Uncharacterized protein</fullName>
    </submittedName>
</protein>
<reference evidence="3" key="2">
    <citation type="submission" date="2018-09" db="EMBL/GenBank/DDBJ databases">
        <authorList>
            <person name="Harrison J."/>
            <person name="Moore K.A."/>
            <person name="Paszkiewicz K."/>
            <person name="Jones T."/>
            <person name="Grant M."/>
            <person name="Ambacheew D."/>
            <person name="Muzemil S."/>
            <person name="Studholme D."/>
        </authorList>
    </citation>
    <scope>NUCLEOTIDE SEQUENCE</scope>
</reference>
<dbReference type="EMBL" id="AMZH03000484">
    <property type="protein sequence ID" value="RRT83483.1"/>
    <property type="molecule type" value="Genomic_DNA"/>
</dbReference>
<reference evidence="2 5" key="3">
    <citation type="submission" date="2022-12" db="EMBL/GenBank/DDBJ databases">
        <title>Chromosome-scale assembly of the Ensete ventricosum genome.</title>
        <authorList>
            <person name="Dussert Y."/>
            <person name="Stocks J."/>
            <person name="Wendawek A."/>
            <person name="Woldeyes F."/>
            <person name="Nichols R.A."/>
            <person name="Borrell J.S."/>
        </authorList>
    </citation>
    <scope>NUCLEOTIDE SEQUENCE [LARGE SCALE GENOMIC DNA]</scope>
    <source>
        <strain evidence="5">cv. Maze</strain>
        <strain evidence="2">MazeRef_0001</strain>
        <tissue evidence="2">Seeds</tissue>
    </source>
</reference>
<feature type="region of interest" description="Disordered" evidence="1">
    <location>
        <begin position="1"/>
        <end position="48"/>
    </location>
</feature>
<proteinExistence type="predicted"/>
<evidence type="ECO:0000256" key="1">
    <source>
        <dbReference type="SAM" id="MobiDB-lite"/>
    </source>
</evidence>
<feature type="compositionally biased region" description="Polar residues" evidence="1">
    <location>
        <begin position="1"/>
        <end position="14"/>
    </location>
</feature>
<evidence type="ECO:0000313" key="5">
    <source>
        <dbReference type="Proteomes" id="UP001222027"/>
    </source>
</evidence>
<reference evidence="3 4" key="1">
    <citation type="journal article" date="2014" name="Agronomy (Basel)">
        <title>A Draft Genome Sequence for Ensete ventricosum, the Drought-Tolerant Tree Against Hunger.</title>
        <authorList>
            <person name="Harrison J."/>
            <person name="Moore K.A."/>
            <person name="Paszkiewicz K."/>
            <person name="Jones T."/>
            <person name="Grant M."/>
            <person name="Ambacheew D."/>
            <person name="Muzemil S."/>
            <person name="Studholme D.J."/>
        </authorList>
    </citation>
    <scope>NUCLEOTIDE SEQUENCE [LARGE SCALE GENOMIC DNA]</scope>
</reference>
<gene>
    <name evidence="3" type="ORF">B296_00017533</name>
    <name evidence="2" type="ORF">OPV22_033018</name>
</gene>
<dbReference type="AlphaFoldDB" id="A0A427B4T5"/>
<feature type="compositionally biased region" description="Polar residues" evidence="1">
    <location>
        <begin position="79"/>
        <end position="101"/>
    </location>
</feature>
<feature type="region of interest" description="Disordered" evidence="1">
    <location>
        <begin position="190"/>
        <end position="246"/>
    </location>
</feature>
<dbReference type="Proteomes" id="UP000287651">
    <property type="component" value="Unassembled WGS sequence"/>
</dbReference>
<evidence type="ECO:0000313" key="2">
    <source>
        <dbReference type="EMBL" id="KAJ8460092.1"/>
    </source>
</evidence>